<reference evidence="3 4" key="1">
    <citation type="journal article" date="2019" name="Int. J. Syst. Evol. Microbiol.">
        <title>The Global Catalogue of Microorganisms (GCM) 10K type strain sequencing project: providing services to taxonomists for standard genome sequencing and annotation.</title>
        <authorList>
            <consortium name="The Broad Institute Genomics Platform"/>
            <consortium name="The Broad Institute Genome Sequencing Center for Infectious Disease"/>
            <person name="Wu L."/>
            <person name="Ma J."/>
        </authorList>
    </citation>
    <scope>NUCLEOTIDE SEQUENCE [LARGE SCALE GENOMIC DNA]</scope>
    <source>
        <strain evidence="3 4">YIM 94188</strain>
    </source>
</reference>
<proteinExistence type="predicted"/>
<keyword evidence="4" id="KW-1185">Reference proteome</keyword>
<comment type="caution">
    <text evidence="3">The sequence shown here is derived from an EMBL/GenBank/DDBJ whole genome shotgun (WGS) entry which is preliminary data.</text>
</comment>
<feature type="domain" description="DUF7964" evidence="2">
    <location>
        <begin position="3"/>
        <end position="100"/>
    </location>
</feature>
<dbReference type="Pfam" id="PF25912">
    <property type="entry name" value="DUF7964"/>
    <property type="match status" value="1"/>
</dbReference>
<evidence type="ECO:0000313" key="4">
    <source>
        <dbReference type="Proteomes" id="UP001596408"/>
    </source>
</evidence>
<dbReference type="InterPro" id="IPR058270">
    <property type="entry name" value="DUF7964"/>
</dbReference>
<accession>A0ABD5U0X5</accession>
<name>A0ABD5U0X5_9EURY</name>
<evidence type="ECO:0000259" key="2">
    <source>
        <dbReference type="Pfam" id="PF25912"/>
    </source>
</evidence>
<feature type="compositionally biased region" description="Acidic residues" evidence="1">
    <location>
        <begin position="107"/>
        <end position="129"/>
    </location>
</feature>
<dbReference type="Proteomes" id="UP001596408">
    <property type="component" value="Unassembled WGS sequence"/>
</dbReference>
<organism evidence="3 4">
    <name type="scientific">Halopelagius fulvigenes</name>
    <dbReference type="NCBI Taxonomy" id="1198324"/>
    <lineage>
        <taxon>Archaea</taxon>
        <taxon>Methanobacteriati</taxon>
        <taxon>Methanobacteriota</taxon>
        <taxon>Stenosarchaea group</taxon>
        <taxon>Halobacteria</taxon>
        <taxon>Halobacteriales</taxon>
        <taxon>Haloferacaceae</taxon>
    </lineage>
</organism>
<evidence type="ECO:0000313" key="3">
    <source>
        <dbReference type="EMBL" id="MFC6825546.1"/>
    </source>
</evidence>
<sequence length="129" mass="13792">MTLVESLPPRPLSPKELTGLNTADAFELAVSVESDVDEQRSSARRTQSGDGDARSLLLATNEWVKGLAFDEEGGTWTVVETVSLDGRERLEGLQACEEAVWAFRGETDDDSDTAADPDGDDSDGDAESA</sequence>
<dbReference type="AlphaFoldDB" id="A0ABD5U0X5"/>
<protein>
    <recommendedName>
        <fullName evidence="2">DUF7964 domain-containing protein</fullName>
    </recommendedName>
</protein>
<feature type="region of interest" description="Disordered" evidence="1">
    <location>
        <begin position="101"/>
        <end position="129"/>
    </location>
</feature>
<evidence type="ECO:0000256" key="1">
    <source>
        <dbReference type="SAM" id="MobiDB-lite"/>
    </source>
</evidence>
<feature type="region of interest" description="Disordered" evidence="1">
    <location>
        <begin position="33"/>
        <end position="55"/>
    </location>
</feature>
<dbReference type="RefSeq" id="WP_379695871.1">
    <property type="nucleotide sequence ID" value="NZ_JBHSXH010000015.1"/>
</dbReference>
<gene>
    <name evidence="3" type="ORF">ACFQEV_11175</name>
</gene>
<dbReference type="EMBL" id="JBHSXH010000015">
    <property type="protein sequence ID" value="MFC6825546.1"/>
    <property type="molecule type" value="Genomic_DNA"/>
</dbReference>